<dbReference type="EMBL" id="JAKZEL010000005">
    <property type="protein sequence ID" value="KAI4543938.1"/>
    <property type="molecule type" value="Genomic_DNA"/>
</dbReference>
<comment type="caution">
    <text evidence="1">The sequence shown here is derived from an EMBL/GenBank/DDBJ whole genome shotgun (WGS) entry which is preliminary data.</text>
</comment>
<dbReference type="AlphaFoldDB" id="A0AAD4UD46"/>
<sequence length="542" mass="59674">MHCSAACNSKGVLLTPGLGAENTSHLALTPSLVEADFLPVKESEGLESVLSLAEFFWPCILFMILTVLRFQEPPRHIDNYSPYGSSFLTMDLNKTEEVIGKLESLLQQPHLWDFLLLLPRLYANNLHIADGVLAGGHLLHAVLTSLSALEDLEWLPLNHTFSGVSEMVLKVAVSTLAFLQESGAVATESGYSLSVKELMWDPQKVQADLKSRFGFDDLHAERVLNYSADLQEIPTDSSLEQILCSALSGSSEEEDDGEGRPADCDPRWSAAKDYLVQAVSRLHLYRQVFDQQWKGSLFQQVLAGIGRGLEALKTQSGEGSQPWKVARALQAALLLLNDSMAADGPEGSHTPTRILLYMQRLQHGLRKLPPGPALTSLLQLEGALRNAVAQDLHLVQEILICLEASANNSRSHGPGQSKLEKDVLFKELQQSHLLQAVIAGHTSMPVSIPEDTLDWQDLGTQLREASLPCTRLLRLLRADVSAADCADQLFSTVMFHILEKAQSFLEHTHFWKAFMGFIGKTCEVAQYVNKHEGIQSSSLGVL</sequence>
<accession>A0AAD4UD46</accession>
<name>A0AAD4UD46_OVIAM</name>
<gene>
    <name evidence="1" type="ORF">MG293_006732</name>
</gene>
<keyword evidence="2" id="KW-1185">Reference proteome</keyword>
<reference evidence="1" key="1">
    <citation type="submission" date="2022-03" db="EMBL/GenBank/DDBJ databases">
        <title>Genomic analyses of argali, domestic sheep and their hybrids provide insights into chromosomal evolution, heterosis and genetic basis of agronomic traits.</title>
        <authorList>
            <person name="Li M."/>
        </authorList>
    </citation>
    <scope>NUCLEOTIDE SEQUENCE</scope>
    <source>
        <strain evidence="1">CAU-MHL-2022a</strain>
        <tissue evidence="1">Skin</tissue>
    </source>
</reference>
<organism evidence="1 2">
    <name type="scientific">Ovis ammon polii</name>
    <dbReference type="NCBI Taxonomy" id="230172"/>
    <lineage>
        <taxon>Eukaryota</taxon>
        <taxon>Metazoa</taxon>
        <taxon>Chordata</taxon>
        <taxon>Craniata</taxon>
        <taxon>Vertebrata</taxon>
        <taxon>Euteleostomi</taxon>
        <taxon>Mammalia</taxon>
        <taxon>Eutheria</taxon>
        <taxon>Laurasiatheria</taxon>
        <taxon>Artiodactyla</taxon>
        <taxon>Ruminantia</taxon>
        <taxon>Pecora</taxon>
        <taxon>Bovidae</taxon>
        <taxon>Caprinae</taxon>
        <taxon>Ovis</taxon>
    </lineage>
</organism>
<evidence type="ECO:0000313" key="2">
    <source>
        <dbReference type="Proteomes" id="UP001214576"/>
    </source>
</evidence>
<protein>
    <submittedName>
        <fullName evidence="1">Uncharacterized protein</fullName>
    </submittedName>
</protein>
<dbReference type="Proteomes" id="UP001214576">
    <property type="component" value="Unassembled WGS sequence"/>
</dbReference>
<proteinExistence type="predicted"/>
<evidence type="ECO:0000313" key="1">
    <source>
        <dbReference type="EMBL" id="KAI4543938.1"/>
    </source>
</evidence>